<feature type="transmembrane region" description="Helical" evidence="2">
    <location>
        <begin position="132"/>
        <end position="151"/>
    </location>
</feature>
<organism evidence="3 4">
    <name type="scientific">Cystobacter fuscus (strain ATCC 25194 / DSM 2262 / NBRC 100088 / M29)</name>
    <dbReference type="NCBI Taxonomy" id="1242864"/>
    <lineage>
        <taxon>Bacteria</taxon>
        <taxon>Pseudomonadati</taxon>
        <taxon>Myxococcota</taxon>
        <taxon>Myxococcia</taxon>
        <taxon>Myxococcales</taxon>
        <taxon>Cystobacterineae</taxon>
        <taxon>Archangiaceae</taxon>
        <taxon>Cystobacter</taxon>
    </lineage>
</organism>
<evidence type="ECO:0000256" key="1">
    <source>
        <dbReference type="SAM" id="MobiDB-lite"/>
    </source>
</evidence>
<evidence type="ECO:0000313" key="3">
    <source>
        <dbReference type="EMBL" id="EPX61164.1"/>
    </source>
</evidence>
<proteinExistence type="predicted"/>
<dbReference type="EMBL" id="ANAH02000010">
    <property type="protein sequence ID" value="EPX61164.1"/>
    <property type="molecule type" value="Genomic_DNA"/>
</dbReference>
<keyword evidence="2" id="KW-0472">Membrane</keyword>
<comment type="caution">
    <text evidence="3">The sequence shown here is derived from an EMBL/GenBank/DDBJ whole genome shotgun (WGS) entry which is preliminary data.</text>
</comment>
<feature type="transmembrane region" description="Helical" evidence="2">
    <location>
        <begin position="213"/>
        <end position="235"/>
    </location>
</feature>
<evidence type="ECO:0000256" key="2">
    <source>
        <dbReference type="SAM" id="Phobius"/>
    </source>
</evidence>
<keyword evidence="2" id="KW-0812">Transmembrane</keyword>
<evidence type="ECO:0000313" key="4">
    <source>
        <dbReference type="Proteomes" id="UP000011682"/>
    </source>
</evidence>
<keyword evidence="2" id="KW-1133">Transmembrane helix</keyword>
<dbReference type="AlphaFoldDB" id="S9QIT2"/>
<feature type="transmembrane region" description="Helical" evidence="2">
    <location>
        <begin position="157"/>
        <end position="174"/>
    </location>
</feature>
<name>S9QIT2_CYSF2</name>
<feature type="transmembrane region" description="Helical" evidence="2">
    <location>
        <begin position="301"/>
        <end position="320"/>
    </location>
</feature>
<keyword evidence="4" id="KW-1185">Reference proteome</keyword>
<protein>
    <submittedName>
        <fullName evidence="3">Uncharacterized protein</fullName>
    </submittedName>
</protein>
<accession>S9QIT2</accession>
<gene>
    <name evidence="3" type="ORF">D187_000947</name>
</gene>
<feature type="region of interest" description="Disordered" evidence="1">
    <location>
        <begin position="44"/>
        <end position="93"/>
    </location>
</feature>
<reference evidence="3" key="1">
    <citation type="submission" date="2013-05" db="EMBL/GenBank/DDBJ databases">
        <title>Genome assembly of Cystobacter fuscus DSM 2262.</title>
        <authorList>
            <person name="Sharma G."/>
            <person name="Khatri I."/>
            <person name="Kaur C."/>
            <person name="Mayilraj S."/>
            <person name="Subramanian S."/>
        </authorList>
    </citation>
    <scope>NUCLEOTIDE SEQUENCE [LARGE SCALE GENOMIC DNA]</scope>
    <source>
        <strain evidence="3">DSM 2262</strain>
    </source>
</reference>
<sequence length="391" mass="41761">MGVGVAYARVALGGFMRCSKCGHVIDDASLDYCAECGEPLNVQADEDDERTEVSQSRYAAEDEATAVTDTEDDNPDGAEPDYEERDRPAPADSWGDWFSQAAGALFVAVTQVGGTFQGLLDDPRFRARLPGGSLTLVGVGLVGVGLVLSVAPPIPGIGLMGSGVVLLWGALAAVNEWRQVHEAPEYPGRPVPPLPPALANLPREMEHPAVGQTFALLVCAYALLMLGYGPISWVWMLAAGLLGYDQGRRYFVPPEDGLPEGEPGSASHPWVLAGVVLCSVSLLLPWTPASTWASGTRGGELPLVALTQFTLLFLACSAVKHRGLGGMHPLFLTLMSVWLMLWFFLMKNSHSPGPWVFLPGVLTLVIVVARHLIPQRTPEAKESASDLDLQG</sequence>
<feature type="transmembrane region" description="Helical" evidence="2">
    <location>
        <begin position="326"/>
        <end position="344"/>
    </location>
</feature>
<dbReference type="Proteomes" id="UP000011682">
    <property type="component" value="Unassembled WGS sequence"/>
</dbReference>
<feature type="transmembrane region" description="Helical" evidence="2">
    <location>
        <begin position="356"/>
        <end position="373"/>
    </location>
</feature>
<feature type="compositionally biased region" description="Acidic residues" evidence="1">
    <location>
        <begin position="61"/>
        <end position="83"/>
    </location>
</feature>